<evidence type="ECO:0000256" key="7">
    <source>
        <dbReference type="ARBA" id="ARBA00055149"/>
    </source>
</evidence>
<dbReference type="GO" id="GO:0007015">
    <property type="term" value="P:actin filament organization"/>
    <property type="evidence" value="ECO:0007669"/>
    <property type="project" value="TreeGrafter"/>
</dbReference>
<evidence type="ECO:0000313" key="12">
    <source>
        <dbReference type="RefSeq" id="XP_005740076.1"/>
    </source>
</evidence>
<protein>
    <recommendedName>
        <fullName evidence="8">Leiomodin-1</fullName>
    </recommendedName>
</protein>
<proteinExistence type="predicted"/>
<evidence type="ECO:0000256" key="1">
    <source>
        <dbReference type="ARBA" id="ARBA00004204"/>
    </source>
</evidence>
<sequence length="664" mass="74849">MSRRKMKGLTCIGRQVSEDPDLDNLLSTLSPEEIEELKMDMMKVPDINPEEGLIIAGENQPAQPPMSNNVWDATTKQRDTKGRLSQREPSFEGEPKKESRKQEYLRKMGLSQEGNDDMKVGMQRQASVSNERDIKAEDRNSKGPESSKEDGRKSGGSRNRKLDSRESDTKEEARDKEKYEDNRLRDRRENRVSTGSKTQDVISKLQEKRDESKEKERREDCRRRDDSKTKDIISKLREKSEKDVGKEKERKTESIKTQGLVSKMVKQSKASESQLQECKPEEKKAKAEEKKSEYKNKPDVKLERQPSEKDEVKRDKMEKRTDREELVNHSDHVKEKFNAERKPEEKVQREDGKVKKAEDSGKLANCASKNSPNSKVKEAEEEDEDSSMFDELMQQVRSNNPSLTELNVNNSEVIKTKTLIEFAEALHNNTHVKTFALANCRADDHVAYAIAGTIRSNKTITSINLDSNHLTGKGILSLIQALQHNSTLTELRFQNQRHICGGKTEMEMVKILKDNTTLLKLGYHFELAGPRMTTTNILSRNMDRQRQKRLQEQKQAQANGEKKGTLEVPKSGGGGSLRSSPKASPKPSPIPSPVPSPKLTPRKGAGGPAPPPPPPGGGPPPPPPPMLDANRPGGTKNSRDQLLASIRGTNKKQLKKVPVPKWLQ</sequence>
<evidence type="ECO:0000313" key="11">
    <source>
        <dbReference type="Proteomes" id="UP000695023"/>
    </source>
</evidence>
<dbReference type="Gene3D" id="3.80.10.10">
    <property type="entry name" value="Ribonuclease Inhibitor"/>
    <property type="match status" value="1"/>
</dbReference>
<dbReference type="AlphaFoldDB" id="A0A9Y3VJE1"/>
<name>A0A9Y3VJE1_9CICH</name>
<feature type="compositionally biased region" description="Pro residues" evidence="9">
    <location>
        <begin position="584"/>
        <end position="598"/>
    </location>
</feature>
<feature type="compositionally biased region" description="Basic and acidic residues" evidence="9">
    <location>
        <begin position="130"/>
        <end position="153"/>
    </location>
</feature>
<evidence type="ECO:0000256" key="8">
    <source>
        <dbReference type="ARBA" id="ARBA00070932"/>
    </source>
</evidence>
<dbReference type="InterPro" id="IPR032675">
    <property type="entry name" value="LRR_dom_sf"/>
</dbReference>
<feature type="compositionally biased region" description="Basic and acidic residues" evidence="9">
    <location>
        <begin position="160"/>
        <end position="191"/>
    </location>
</feature>
<keyword evidence="4" id="KW-0597">Phosphoprotein</keyword>
<dbReference type="PROSITE" id="PS51082">
    <property type="entry name" value="WH2"/>
    <property type="match status" value="1"/>
</dbReference>
<dbReference type="GO" id="GO:0006936">
    <property type="term" value="P:muscle contraction"/>
    <property type="evidence" value="ECO:0007669"/>
    <property type="project" value="TreeGrafter"/>
</dbReference>
<evidence type="ECO:0000256" key="5">
    <source>
        <dbReference type="ARBA" id="ARBA00022737"/>
    </source>
</evidence>
<dbReference type="SUPFAM" id="SSF52047">
    <property type="entry name" value="RNI-like"/>
    <property type="match status" value="1"/>
</dbReference>
<dbReference type="PANTHER" id="PTHR10901">
    <property type="entry name" value="TROPOMODULIN"/>
    <property type="match status" value="1"/>
</dbReference>
<evidence type="ECO:0000256" key="3">
    <source>
        <dbReference type="ARBA" id="ARBA00022490"/>
    </source>
</evidence>
<feature type="compositionally biased region" description="Basic and acidic residues" evidence="9">
    <location>
        <begin position="541"/>
        <end position="552"/>
    </location>
</feature>
<comment type="subcellular location">
    <subcellularLocation>
        <location evidence="2">Cytoplasm</location>
        <location evidence="2">Cytoskeleton</location>
    </subcellularLocation>
    <subcellularLocation>
        <location evidence="1">Cytoplasm</location>
        <location evidence="1">Myofibril</location>
        <location evidence="1">Sarcomere</location>
    </subcellularLocation>
</comment>
<dbReference type="CTD" id="795335"/>
<keyword evidence="6" id="KW-0206">Cytoskeleton</keyword>
<gene>
    <name evidence="12 13" type="primary">lmod1</name>
</gene>
<dbReference type="GO" id="GO:0005523">
    <property type="term" value="F:tropomyosin binding"/>
    <property type="evidence" value="ECO:0007669"/>
    <property type="project" value="InterPro"/>
</dbReference>
<dbReference type="GO" id="GO:0051694">
    <property type="term" value="P:pointed-end actin filament capping"/>
    <property type="evidence" value="ECO:0007669"/>
    <property type="project" value="InterPro"/>
</dbReference>
<feature type="compositionally biased region" description="Basic and acidic residues" evidence="9">
    <location>
        <begin position="278"/>
        <end position="361"/>
    </location>
</feature>
<dbReference type="GeneID" id="102215560"/>
<evidence type="ECO:0000313" key="13">
    <source>
        <dbReference type="RefSeq" id="XP_005740077.1"/>
    </source>
</evidence>
<feature type="compositionally biased region" description="Pro residues" evidence="9">
    <location>
        <begin position="608"/>
        <end position="626"/>
    </location>
</feature>
<dbReference type="InterPro" id="IPR004934">
    <property type="entry name" value="TMOD"/>
</dbReference>
<keyword evidence="5" id="KW-0677">Repeat</keyword>
<dbReference type="GO" id="GO:0030239">
    <property type="term" value="P:myofibril assembly"/>
    <property type="evidence" value="ECO:0007669"/>
    <property type="project" value="TreeGrafter"/>
</dbReference>
<comment type="function">
    <text evidence="7">Required for proper contractility of visceral smooth muscle cells. Mediates nucleation of actin filaments.</text>
</comment>
<evidence type="ECO:0000256" key="2">
    <source>
        <dbReference type="ARBA" id="ARBA00004245"/>
    </source>
</evidence>
<dbReference type="GO" id="GO:0005865">
    <property type="term" value="C:striated muscle thin filament"/>
    <property type="evidence" value="ECO:0007669"/>
    <property type="project" value="TreeGrafter"/>
</dbReference>
<feature type="region of interest" description="Disordered" evidence="9">
    <location>
        <begin position="58"/>
        <end position="385"/>
    </location>
</feature>
<evidence type="ECO:0000256" key="4">
    <source>
        <dbReference type="ARBA" id="ARBA00022553"/>
    </source>
</evidence>
<dbReference type="SMART" id="SM00246">
    <property type="entry name" value="WH2"/>
    <property type="match status" value="1"/>
</dbReference>
<dbReference type="Proteomes" id="UP000695023">
    <property type="component" value="Unplaced"/>
</dbReference>
<feature type="domain" description="WH2" evidence="10">
    <location>
        <begin position="638"/>
        <end position="657"/>
    </location>
</feature>
<feature type="compositionally biased region" description="Basic and acidic residues" evidence="9">
    <location>
        <begin position="75"/>
        <end position="106"/>
    </location>
</feature>
<reference evidence="12 13" key="1">
    <citation type="submission" date="2025-04" db="UniProtKB">
        <authorList>
            <consortium name="RefSeq"/>
        </authorList>
    </citation>
    <scope>IDENTIFICATION</scope>
</reference>
<dbReference type="GO" id="GO:0003779">
    <property type="term" value="F:actin binding"/>
    <property type="evidence" value="ECO:0007669"/>
    <property type="project" value="InterPro"/>
</dbReference>
<dbReference type="RefSeq" id="XP_005740076.1">
    <property type="nucleotide sequence ID" value="XM_005740019.1"/>
</dbReference>
<organism evidence="11 12">
    <name type="scientific">Pundamilia nyererei</name>
    <dbReference type="NCBI Taxonomy" id="303518"/>
    <lineage>
        <taxon>Eukaryota</taxon>
        <taxon>Metazoa</taxon>
        <taxon>Chordata</taxon>
        <taxon>Craniata</taxon>
        <taxon>Vertebrata</taxon>
        <taxon>Euteleostomi</taxon>
        <taxon>Actinopterygii</taxon>
        <taxon>Neopterygii</taxon>
        <taxon>Teleostei</taxon>
        <taxon>Neoteleostei</taxon>
        <taxon>Acanthomorphata</taxon>
        <taxon>Ovalentaria</taxon>
        <taxon>Cichlomorphae</taxon>
        <taxon>Cichliformes</taxon>
        <taxon>Cichlidae</taxon>
        <taxon>African cichlids</taxon>
        <taxon>Pseudocrenilabrinae</taxon>
        <taxon>Haplochromini</taxon>
        <taxon>Pundamilia</taxon>
    </lineage>
</organism>
<feature type="region of interest" description="Disordered" evidence="9">
    <location>
        <begin position="536"/>
        <end position="664"/>
    </location>
</feature>
<dbReference type="FunFam" id="3.80.10.10:FF:000083">
    <property type="entry name" value="Leiomodin 1"/>
    <property type="match status" value="1"/>
</dbReference>
<dbReference type="InterPro" id="IPR003124">
    <property type="entry name" value="WH2_dom"/>
</dbReference>
<feature type="compositionally biased region" description="Basic and acidic residues" evidence="9">
    <location>
        <begin position="205"/>
        <end position="254"/>
    </location>
</feature>
<evidence type="ECO:0000256" key="9">
    <source>
        <dbReference type="SAM" id="MobiDB-lite"/>
    </source>
</evidence>
<feature type="compositionally biased region" description="Polar residues" evidence="9">
    <location>
        <begin position="192"/>
        <end position="201"/>
    </location>
</feature>
<keyword evidence="3" id="KW-0963">Cytoplasm</keyword>
<feature type="compositionally biased region" description="Polar residues" evidence="9">
    <location>
        <begin position="65"/>
        <end position="74"/>
    </location>
</feature>
<dbReference type="PANTHER" id="PTHR10901:SF5">
    <property type="entry name" value="LEIOMODIN-1"/>
    <property type="match status" value="1"/>
</dbReference>
<dbReference type="RefSeq" id="XP_005740077.1">
    <property type="nucleotide sequence ID" value="XM_005740020.1"/>
</dbReference>
<evidence type="ECO:0000256" key="6">
    <source>
        <dbReference type="ARBA" id="ARBA00023212"/>
    </source>
</evidence>
<accession>A0A9Y3VJE1</accession>
<evidence type="ECO:0000259" key="10">
    <source>
        <dbReference type="PROSITE" id="PS51082"/>
    </source>
</evidence>
<keyword evidence="11" id="KW-1185">Reference proteome</keyword>